<sequence length="76" mass="8864">MAKQLKLQILNVSLFILLLLQLLMGIRLWFVDLLGWEDSQILMSLHLVTGFSLAVLVLAHIHTNWWWVKSQFGFSK</sequence>
<gene>
    <name evidence="2" type="ORF">HA338_06800</name>
</gene>
<feature type="transmembrane region" description="Helical" evidence="1">
    <location>
        <begin position="42"/>
        <end position="61"/>
    </location>
</feature>
<name>A0A832SIC1_9EURY</name>
<dbReference type="GeneID" id="1473223"/>
<keyword evidence="1" id="KW-0472">Membrane</keyword>
<feature type="transmembrane region" description="Helical" evidence="1">
    <location>
        <begin position="12"/>
        <end position="30"/>
    </location>
</feature>
<keyword evidence="1" id="KW-1133">Transmembrane helix</keyword>
<evidence type="ECO:0000313" key="3">
    <source>
        <dbReference type="Proteomes" id="UP000600774"/>
    </source>
</evidence>
<accession>A0A832SIC1</accession>
<comment type="caution">
    <text evidence="2">The sequence shown here is derived from an EMBL/GenBank/DDBJ whole genome shotgun (WGS) entry which is preliminary data.</text>
</comment>
<dbReference type="Proteomes" id="UP000600774">
    <property type="component" value="Unassembled WGS sequence"/>
</dbReference>
<keyword evidence="1" id="KW-0812">Transmembrane</keyword>
<dbReference type="AlphaFoldDB" id="A0A832SIC1"/>
<evidence type="ECO:0000313" key="2">
    <source>
        <dbReference type="EMBL" id="HIH93748.1"/>
    </source>
</evidence>
<organism evidence="2 3">
    <name type="scientific">Methanosarcina acetivorans</name>
    <dbReference type="NCBI Taxonomy" id="2214"/>
    <lineage>
        <taxon>Archaea</taxon>
        <taxon>Methanobacteriati</taxon>
        <taxon>Methanobacteriota</taxon>
        <taxon>Stenosarchaea group</taxon>
        <taxon>Methanomicrobia</taxon>
        <taxon>Methanosarcinales</taxon>
        <taxon>Methanosarcinaceae</taxon>
        <taxon>Methanosarcina</taxon>
    </lineage>
</organism>
<reference evidence="2" key="1">
    <citation type="journal article" date="2020" name="bioRxiv">
        <title>A rank-normalized archaeal taxonomy based on genome phylogeny resolves widespread incomplete and uneven classifications.</title>
        <authorList>
            <person name="Rinke C."/>
            <person name="Chuvochina M."/>
            <person name="Mussig A.J."/>
            <person name="Chaumeil P.-A."/>
            <person name="Waite D.W."/>
            <person name="Whitman W.B."/>
            <person name="Parks D.H."/>
            <person name="Hugenholtz P."/>
        </authorList>
    </citation>
    <scope>NUCLEOTIDE SEQUENCE</scope>
    <source>
        <strain evidence="2">UBA8876</strain>
    </source>
</reference>
<protein>
    <recommendedName>
        <fullName evidence="4">DUF4405 domain-containing protein</fullName>
    </recommendedName>
</protein>
<dbReference type="RefSeq" id="WP_011021353.1">
    <property type="nucleotide sequence ID" value="NZ_DUJU01000078.1"/>
</dbReference>
<proteinExistence type="predicted"/>
<dbReference type="EMBL" id="DUJU01000078">
    <property type="protein sequence ID" value="HIH93748.1"/>
    <property type="molecule type" value="Genomic_DNA"/>
</dbReference>
<evidence type="ECO:0000256" key="1">
    <source>
        <dbReference type="SAM" id="Phobius"/>
    </source>
</evidence>
<evidence type="ECO:0008006" key="4">
    <source>
        <dbReference type="Google" id="ProtNLM"/>
    </source>
</evidence>